<dbReference type="Proteomes" id="UP000198407">
    <property type="component" value="Unassembled WGS sequence"/>
</dbReference>
<evidence type="ECO:0000256" key="5">
    <source>
        <dbReference type="ARBA" id="ARBA00022519"/>
    </source>
</evidence>
<keyword evidence="4" id="KW-0488">Methylation</keyword>
<feature type="domain" description="General secretion pathway GspH" evidence="11">
    <location>
        <begin position="42"/>
        <end position="149"/>
    </location>
</feature>
<evidence type="ECO:0000256" key="2">
    <source>
        <dbReference type="ARBA" id="ARBA00021549"/>
    </source>
</evidence>
<dbReference type="EMBL" id="FZOL01000001">
    <property type="protein sequence ID" value="SNR87535.1"/>
    <property type="molecule type" value="Genomic_DNA"/>
</dbReference>
<keyword evidence="6" id="KW-0812">Transmembrane</keyword>
<dbReference type="RefSeq" id="WP_042127423.1">
    <property type="nucleotide sequence ID" value="NZ_FZOL01000001.1"/>
</dbReference>
<evidence type="ECO:0000256" key="10">
    <source>
        <dbReference type="ARBA" id="ARBA00030775"/>
    </source>
</evidence>
<protein>
    <recommendedName>
        <fullName evidence="2">Type II secretion system protein H</fullName>
    </recommendedName>
    <alternativeName>
        <fullName evidence="10">General secretion pathway protein H</fullName>
    </alternativeName>
</protein>
<evidence type="ECO:0000256" key="1">
    <source>
        <dbReference type="ARBA" id="ARBA00004377"/>
    </source>
</evidence>
<name>A0A238ZVZ3_9PSED</name>
<evidence type="ECO:0000313" key="13">
    <source>
        <dbReference type="Proteomes" id="UP000198407"/>
    </source>
</evidence>
<dbReference type="STRING" id="1215104.GCA_000730585_01608"/>
<keyword evidence="13" id="KW-1185">Reference proteome</keyword>
<dbReference type="OrthoDB" id="5732776at2"/>
<evidence type="ECO:0000259" key="11">
    <source>
        <dbReference type="Pfam" id="PF12019"/>
    </source>
</evidence>
<evidence type="ECO:0000256" key="4">
    <source>
        <dbReference type="ARBA" id="ARBA00022481"/>
    </source>
</evidence>
<accession>A0A238ZVZ3</accession>
<dbReference type="SUPFAM" id="SSF54523">
    <property type="entry name" value="Pili subunits"/>
    <property type="match status" value="1"/>
</dbReference>
<gene>
    <name evidence="12" type="ORF">SAMN05444352_10112</name>
</gene>
<comment type="similarity">
    <text evidence="9">Belongs to the GSP H family.</text>
</comment>
<dbReference type="InterPro" id="IPR045584">
    <property type="entry name" value="Pilin-like"/>
</dbReference>
<evidence type="ECO:0000313" key="12">
    <source>
        <dbReference type="EMBL" id="SNR87535.1"/>
    </source>
</evidence>
<keyword evidence="3" id="KW-1003">Cell membrane</keyword>
<proteinExistence type="inferred from homology"/>
<dbReference type="GO" id="GO:0015628">
    <property type="term" value="P:protein secretion by the type II secretion system"/>
    <property type="evidence" value="ECO:0007669"/>
    <property type="project" value="InterPro"/>
</dbReference>
<dbReference type="Gene3D" id="3.55.40.10">
    <property type="entry name" value="minor pseudopilin epsh domain"/>
    <property type="match status" value="1"/>
</dbReference>
<evidence type="ECO:0000256" key="7">
    <source>
        <dbReference type="ARBA" id="ARBA00022989"/>
    </source>
</evidence>
<organism evidence="12 13">
    <name type="scientific">Pseudomonas japonica</name>
    <dbReference type="NCBI Taxonomy" id="256466"/>
    <lineage>
        <taxon>Bacteria</taxon>
        <taxon>Pseudomonadati</taxon>
        <taxon>Pseudomonadota</taxon>
        <taxon>Gammaproteobacteria</taxon>
        <taxon>Pseudomonadales</taxon>
        <taxon>Pseudomonadaceae</taxon>
        <taxon>Pseudomonas</taxon>
    </lineage>
</organism>
<dbReference type="InterPro" id="IPR022346">
    <property type="entry name" value="T2SS_GspH"/>
</dbReference>
<dbReference type="Pfam" id="PF12019">
    <property type="entry name" value="GspH"/>
    <property type="match status" value="1"/>
</dbReference>
<dbReference type="GO" id="GO:0015627">
    <property type="term" value="C:type II protein secretion system complex"/>
    <property type="evidence" value="ECO:0007669"/>
    <property type="project" value="InterPro"/>
</dbReference>
<evidence type="ECO:0000256" key="9">
    <source>
        <dbReference type="ARBA" id="ARBA00025772"/>
    </source>
</evidence>
<evidence type="ECO:0000256" key="6">
    <source>
        <dbReference type="ARBA" id="ARBA00022692"/>
    </source>
</evidence>
<dbReference type="AlphaFoldDB" id="A0A238ZVZ3"/>
<reference evidence="13" key="1">
    <citation type="submission" date="2017-06" db="EMBL/GenBank/DDBJ databases">
        <authorList>
            <person name="Varghese N."/>
            <person name="Submissions S."/>
        </authorList>
    </citation>
    <scope>NUCLEOTIDE SEQUENCE [LARGE SCALE GENOMIC DNA]</scope>
    <source>
        <strain evidence="13">DSM 22348</strain>
    </source>
</reference>
<keyword evidence="5" id="KW-0997">Cell inner membrane</keyword>
<evidence type="ECO:0000256" key="3">
    <source>
        <dbReference type="ARBA" id="ARBA00022475"/>
    </source>
</evidence>
<keyword evidence="8" id="KW-0472">Membrane</keyword>
<dbReference type="GO" id="GO:0005886">
    <property type="term" value="C:plasma membrane"/>
    <property type="evidence" value="ECO:0007669"/>
    <property type="project" value="UniProtKB-SubCell"/>
</dbReference>
<sequence>MKQQGVTLIQMLFAVGLLALLTSLGTSTYSRMSHDLQQQAIAESLAQALRVARSEALLRNQVVMLRAIEGDWSKGWQILLERSDMPLLREYSARGNIRVVGNQPVAQRVRFSGLGVPLRESGAFLSGTLHVCAAPGQDRLYQVVLSPSGRVRVRHAPTNKPLCERIN</sequence>
<keyword evidence="7" id="KW-1133">Transmembrane helix</keyword>
<evidence type="ECO:0000256" key="8">
    <source>
        <dbReference type="ARBA" id="ARBA00023136"/>
    </source>
</evidence>
<comment type="subcellular location">
    <subcellularLocation>
        <location evidence="1">Cell inner membrane</location>
        <topology evidence="1">Single-pass membrane protein</topology>
    </subcellularLocation>
</comment>